<accession>A0A0S4KVG8</accession>
<evidence type="ECO:0000256" key="3">
    <source>
        <dbReference type="ARBA" id="ARBA00007985"/>
    </source>
</evidence>
<dbReference type="STRING" id="1715989.NITINOP_2353"/>
<comment type="function">
    <text evidence="1 8">Stereospecific condensation of phosphoenolpyruvate (PEP) and D-erythrose-4-phosphate (E4P) giving rise to 3-deoxy-D-arabino-heptulosonate-7-phosphate (DAHP).</text>
</comment>
<evidence type="ECO:0000256" key="8">
    <source>
        <dbReference type="PIRNR" id="PIRNR001361"/>
    </source>
</evidence>
<keyword evidence="11" id="KW-1185">Reference proteome</keyword>
<dbReference type="GO" id="GO:0003849">
    <property type="term" value="F:3-deoxy-7-phosphoheptulonate synthase activity"/>
    <property type="evidence" value="ECO:0007669"/>
    <property type="project" value="UniProtKB-EC"/>
</dbReference>
<dbReference type="PANTHER" id="PTHR21225">
    <property type="entry name" value="PHOSPHO-2-DEHYDRO-3-DEOXYHEPTONATE ALDOLASE DAHP SYNTHETASE"/>
    <property type="match status" value="1"/>
</dbReference>
<dbReference type="EC" id="2.5.1.54" evidence="8"/>
<keyword evidence="5 8" id="KW-0808">Transferase</keyword>
<dbReference type="EMBL" id="LN885086">
    <property type="protein sequence ID" value="CUQ67325.1"/>
    <property type="molecule type" value="Genomic_DNA"/>
</dbReference>
<dbReference type="NCBIfam" id="NF009395">
    <property type="entry name" value="PRK12755.1"/>
    <property type="match status" value="1"/>
</dbReference>
<evidence type="ECO:0000313" key="11">
    <source>
        <dbReference type="Proteomes" id="UP000066284"/>
    </source>
</evidence>
<dbReference type="PANTHER" id="PTHR21225:SF12">
    <property type="entry name" value="PHOSPHO-2-DEHYDRO-3-DEOXYHEPTONATE ALDOLASE, TYROSINE-INHIBITED"/>
    <property type="match status" value="1"/>
</dbReference>
<dbReference type="InterPro" id="IPR006219">
    <property type="entry name" value="DAHP_synth_1"/>
</dbReference>
<dbReference type="NCBIfam" id="TIGR00034">
    <property type="entry name" value="aroFGH"/>
    <property type="match status" value="1"/>
</dbReference>
<comment type="similarity">
    <text evidence="3 8">Belongs to the class-I DAHP synthase family.</text>
</comment>
<evidence type="ECO:0000256" key="5">
    <source>
        <dbReference type="ARBA" id="ARBA00022679"/>
    </source>
</evidence>
<dbReference type="AlphaFoldDB" id="A0A0S4KVG8"/>
<name>A0A0S4KVG8_9BACT</name>
<dbReference type="Gene3D" id="3.20.20.70">
    <property type="entry name" value="Aldolase class I"/>
    <property type="match status" value="1"/>
</dbReference>
<dbReference type="InterPro" id="IPR006218">
    <property type="entry name" value="DAHP1/KDSA"/>
</dbReference>
<protein>
    <recommendedName>
        <fullName evidence="8">Phospho-2-dehydro-3-deoxyheptonate aldolase</fullName>
        <ecNumber evidence="8">2.5.1.54</ecNumber>
    </recommendedName>
</protein>
<dbReference type="GO" id="GO:0042802">
    <property type="term" value="F:identical protein binding"/>
    <property type="evidence" value="ECO:0007669"/>
    <property type="project" value="UniProtKB-ARBA"/>
</dbReference>
<dbReference type="InterPro" id="IPR013785">
    <property type="entry name" value="Aldolase_TIM"/>
</dbReference>
<dbReference type="PIRSF" id="PIRSF001361">
    <property type="entry name" value="DAHP_synthase"/>
    <property type="match status" value="1"/>
</dbReference>
<evidence type="ECO:0000313" key="10">
    <source>
        <dbReference type="EMBL" id="CUQ67325.1"/>
    </source>
</evidence>
<evidence type="ECO:0000256" key="2">
    <source>
        <dbReference type="ARBA" id="ARBA00004688"/>
    </source>
</evidence>
<gene>
    <name evidence="10" type="primary">aroF</name>
    <name evidence="10" type="ORF">NITINOP_2353</name>
</gene>
<feature type="domain" description="DAHP synthetase I/KDSA" evidence="9">
    <location>
        <begin position="78"/>
        <end position="376"/>
    </location>
</feature>
<reference evidence="11" key="1">
    <citation type="submission" date="2015-09" db="EMBL/GenBank/DDBJ databases">
        <authorList>
            <person name="Daims H."/>
        </authorList>
    </citation>
    <scope>NUCLEOTIDE SEQUENCE [LARGE SCALE GENOMIC DNA]</scope>
</reference>
<dbReference type="GO" id="GO:0009423">
    <property type="term" value="P:chorismate biosynthetic process"/>
    <property type="evidence" value="ECO:0007669"/>
    <property type="project" value="UniProtKB-UniPathway"/>
</dbReference>
<dbReference type="GO" id="GO:0009073">
    <property type="term" value="P:aromatic amino acid family biosynthetic process"/>
    <property type="evidence" value="ECO:0007669"/>
    <property type="project" value="UniProtKB-KW"/>
</dbReference>
<evidence type="ECO:0000256" key="1">
    <source>
        <dbReference type="ARBA" id="ARBA00003726"/>
    </source>
</evidence>
<dbReference type="Proteomes" id="UP000066284">
    <property type="component" value="Chromosome 1"/>
</dbReference>
<evidence type="ECO:0000256" key="4">
    <source>
        <dbReference type="ARBA" id="ARBA00022605"/>
    </source>
</evidence>
<keyword evidence="4 8" id="KW-0028">Amino-acid biosynthesis</keyword>
<sequence length="389" mass="42904">MAVILSIHQYVTIPLLDFSPTFPILYGIETIFPERTIVNRPIDNQHVIEIKALPSPRTIKTRLPITDQAAKLVVETREAVRKILHGQDRDRLVIIVGPCSIHDPEAALDYAQKLKPVADALRDRFLIIMRTYFEKPRTTVGWKGLINDPHLDGTCDIATGMEMARTILLRINQLGLPCATELLDPVTPQYTADLISWTAIGARTTESQIHREMASGLSMPVGFKNGTEGNLQVAVNAMISARAPHHFVGINAEGQTSIIKTMGNPDRHIVLRGGGGKSNYDAEHVAKAETAVACEGIARPIMIDCSHDNSSKDHRRQGTVAREVLRQFREGRHSIMGLMLESNLHPGKQTWKEGVPLAYGVSITDACLGWDETKSLLDELAESLTVKPA</sequence>
<evidence type="ECO:0000259" key="9">
    <source>
        <dbReference type="Pfam" id="PF00793"/>
    </source>
</evidence>
<organism evidence="10 11">
    <name type="scientific">Candidatus Nitrospira inopinata</name>
    <dbReference type="NCBI Taxonomy" id="1715989"/>
    <lineage>
        <taxon>Bacteria</taxon>
        <taxon>Pseudomonadati</taxon>
        <taxon>Nitrospirota</taxon>
        <taxon>Nitrospiria</taxon>
        <taxon>Nitrospirales</taxon>
        <taxon>Nitrospiraceae</taxon>
        <taxon>Nitrospira</taxon>
    </lineage>
</organism>
<dbReference type="OrthoDB" id="9807331at2"/>
<keyword evidence="6 8" id="KW-0057">Aromatic amino acid biosynthesis</keyword>
<proteinExistence type="inferred from homology"/>
<dbReference type="FunFam" id="3.20.20.70:FF:000005">
    <property type="entry name" value="Phospho-2-dehydro-3-deoxyheptonate aldolase"/>
    <property type="match status" value="1"/>
</dbReference>
<dbReference type="UniPathway" id="UPA00053">
    <property type="reaction ID" value="UER00084"/>
</dbReference>
<evidence type="ECO:0000256" key="6">
    <source>
        <dbReference type="ARBA" id="ARBA00023141"/>
    </source>
</evidence>
<dbReference type="KEGG" id="nio:NITINOP_2353"/>
<dbReference type="Pfam" id="PF00793">
    <property type="entry name" value="DAHP_synth_1"/>
    <property type="match status" value="1"/>
</dbReference>
<comment type="catalytic activity">
    <reaction evidence="7 8">
        <text>D-erythrose 4-phosphate + phosphoenolpyruvate + H2O = 7-phospho-2-dehydro-3-deoxy-D-arabino-heptonate + phosphate</text>
        <dbReference type="Rhea" id="RHEA:14717"/>
        <dbReference type="ChEBI" id="CHEBI:15377"/>
        <dbReference type="ChEBI" id="CHEBI:16897"/>
        <dbReference type="ChEBI" id="CHEBI:43474"/>
        <dbReference type="ChEBI" id="CHEBI:58394"/>
        <dbReference type="ChEBI" id="CHEBI:58702"/>
        <dbReference type="EC" id="2.5.1.54"/>
    </reaction>
</comment>
<evidence type="ECO:0000256" key="7">
    <source>
        <dbReference type="ARBA" id="ARBA00047508"/>
    </source>
</evidence>
<dbReference type="GO" id="GO:0008652">
    <property type="term" value="P:amino acid biosynthetic process"/>
    <property type="evidence" value="ECO:0007669"/>
    <property type="project" value="UniProtKB-KW"/>
</dbReference>
<dbReference type="GO" id="GO:0005737">
    <property type="term" value="C:cytoplasm"/>
    <property type="evidence" value="ECO:0007669"/>
    <property type="project" value="TreeGrafter"/>
</dbReference>
<dbReference type="SUPFAM" id="SSF51569">
    <property type="entry name" value="Aldolase"/>
    <property type="match status" value="1"/>
</dbReference>
<comment type="pathway">
    <text evidence="2 8">Metabolic intermediate biosynthesis; chorismate biosynthesis; chorismate from D-erythrose 4-phosphate and phosphoenolpyruvate: step 1/7.</text>
</comment>